<dbReference type="Gene3D" id="3.30.420.10">
    <property type="entry name" value="Ribonuclease H-like superfamily/Ribonuclease H"/>
    <property type="match status" value="1"/>
</dbReference>
<organism evidence="1 2">
    <name type="scientific">Talaromyces stipitatus (strain ATCC 10500 / CBS 375.48 / QM 6759 / NRRL 1006)</name>
    <name type="common">Penicillium stipitatum</name>
    <dbReference type="NCBI Taxonomy" id="441959"/>
    <lineage>
        <taxon>Eukaryota</taxon>
        <taxon>Fungi</taxon>
        <taxon>Dikarya</taxon>
        <taxon>Ascomycota</taxon>
        <taxon>Pezizomycotina</taxon>
        <taxon>Eurotiomycetes</taxon>
        <taxon>Eurotiomycetidae</taxon>
        <taxon>Eurotiales</taxon>
        <taxon>Trichocomaceae</taxon>
        <taxon>Talaromyces</taxon>
        <taxon>Talaromyces sect. Talaromyces</taxon>
    </lineage>
</organism>
<dbReference type="RefSeq" id="XP_002480780.1">
    <property type="nucleotide sequence ID" value="XM_002480735.1"/>
</dbReference>
<protein>
    <submittedName>
        <fullName evidence="1">Uncharacterized protein</fullName>
    </submittedName>
</protein>
<dbReference type="HOGENOM" id="CLU_886168_0_0_1"/>
<dbReference type="Proteomes" id="UP000001745">
    <property type="component" value="Unassembled WGS sequence"/>
</dbReference>
<dbReference type="InterPro" id="IPR036397">
    <property type="entry name" value="RNaseH_sf"/>
</dbReference>
<dbReference type="AlphaFoldDB" id="B8M7C6"/>
<evidence type="ECO:0000313" key="1">
    <source>
        <dbReference type="EMBL" id="EED20346.1"/>
    </source>
</evidence>
<accession>B8M7C6</accession>
<dbReference type="EMBL" id="EQ962654">
    <property type="protein sequence ID" value="EED20346.1"/>
    <property type="molecule type" value="Genomic_DNA"/>
</dbReference>
<dbReference type="PhylomeDB" id="B8M7C6"/>
<proteinExistence type="predicted"/>
<dbReference type="VEuPathDB" id="FungiDB:TSTA_035720"/>
<dbReference type="OrthoDB" id="4368687at2759"/>
<dbReference type="GO" id="GO:0003676">
    <property type="term" value="F:nucleic acid binding"/>
    <property type="evidence" value="ECO:0007669"/>
    <property type="project" value="InterPro"/>
</dbReference>
<evidence type="ECO:0000313" key="2">
    <source>
        <dbReference type="Proteomes" id="UP000001745"/>
    </source>
</evidence>
<dbReference type="InParanoid" id="B8M7C6"/>
<keyword evidence="2" id="KW-1185">Reference proteome</keyword>
<dbReference type="STRING" id="441959.B8M7C6"/>
<name>B8M7C6_TALSN</name>
<dbReference type="GeneID" id="8107522"/>
<dbReference type="InterPro" id="IPR012337">
    <property type="entry name" value="RNaseH-like_sf"/>
</dbReference>
<gene>
    <name evidence="1" type="ORF">TSTA_035720</name>
</gene>
<dbReference type="SUPFAM" id="SSF53098">
    <property type="entry name" value="Ribonuclease H-like"/>
    <property type="match status" value="1"/>
</dbReference>
<sequence>MVFKRVPENWSRTYGLVNQRRWVPNGGPKDSHYHFSYPPPKQIDLKSREENKQMQYGKAMQMQYGKAIPTGYDRPLEALVTPYWPHPYQNHTCKNSKITISSPYGRYARDLWYVILMTERLYDQIYAKVGSRWILMGFIGAQHWVRVGFWVETFDPSWVMRKSSSGHGAVKEVFFTEILSRSTFYLRRCVFIGQTYIRDCVDLLRKCLVEDIDVTLRWIPAHEGVPGNEAADRAAKHIALMGAQRQFVPEVTNGWIILTAAAKQRIQQSTKDTWEKLWDKQKAGKPTKKLVTQPSKRTLQYWTFLWKATSSILI</sequence>
<reference evidence="2" key="1">
    <citation type="journal article" date="2015" name="Genome Announc.">
        <title>Genome sequence of the AIDS-associated pathogen Penicillium marneffei (ATCC18224) and its near taxonomic relative Talaromyces stipitatus (ATCC10500).</title>
        <authorList>
            <person name="Nierman W.C."/>
            <person name="Fedorova-Abrams N.D."/>
            <person name="Andrianopoulos A."/>
        </authorList>
    </citation>
    <scope>NUCLEOTIDE SEQUENCE [LARGE SCALE GENOMIC DNA]</scope>
    <source>
        <strain evidence="2">ATCC 10500 / CBS 375.48 / QM 6759 / NRRL 1006</strain>
    </source>
</reference>